<dbReference type="GO" id="GO:0005886">
    <property type="term" value="C:plasma membrane"/>
    <property type="evidence" value="ECO:0007669"/>
    <property type="project" value="UniProtKB-SubCell"/>
</dbReference>
<gene>
    <name evidence="2" type="ORF">SERN_2035</name>
</gene>
<keyword evidence="1" id="KW-0812">Transmembrane</keyword>
<dbReference type="Proteomes" id="UP000297318">
    <property type="component" value="Unassembled WGS sequence"/>
</dbReference>
<comment type="similarity">
    <text evidence="1">Belongs to the SURF1 family.</text>
</comment>
<keyword evidence="1" id="KW-1003">Cell membrane</keyword>
<evidence type="ECO:0000313" key="2">
    <source>
        <dbReference type="EMBL" id="TGO04442.1"/>
    </source>
</evidence>
<dbReference type="InterPro" id="IPR002994">
    <property type="entry name" value="Surf1/Shy1"/>
</dbReference>
<proteinExistence type="inferred from homology"/>
<dbReference type="EMBL" id="RHPJ01000003">
    <property type="protein sequence ID" value="TGO04442.1"/>
    <property type="molecule type" value="Genomic_DNA"/>
</dbReference>
<dbReference type="CDD" id="cd06662">
    <property type="entry name" value="SURF1"/>
    <property type="match status" value="1"/>
</dbReference>
<keyword evidence="3" id="KW-1185">Reference proteome</keyword>
<protein>
    <recommendedName>
        <fullName evidence="1">SURF1-like protein</fullName>
    </recommendedName>
</protein>
<organism evidence="2 3">
    <name type="scientific">Serinibacter arcticus</name>
    <dbReference type="NCBI Taxonomy" id="1655435"/>
    <lineage>
        <taxon>Bacteria</taxon>
        <taxon>Bacillati</taxon>
        <taxon>Actinomycetota</taxon>
        <taxon>Actinomycetes</taxon>
        <taxon>Micrococcales</taxon>
        <taxon>Beutenbergiaceae</taxon>
        <taxon>Serinibacter</taxon>
    </lineage>
</organism>
<dbReference type="AlphaFoldDB" id="A0A4Z1E179"/>
<comment type="caution">
    <text evidence="2">The sequence shown here is derived from an EMBL/GenBank/DDBJ whole genome shotgun (WGS) entry which is preliminary data.</text>
</comment>
<dbReference type="OrthoDB" id="9807214at2"/>
<comment type="caution">
    <text evidence="1">Lacks conserved residue(s) required for the propagation of feature annotation.</text>
</comment>
<dbReference type="PROSITE" id="PS51257">
    <property type="entry name" value="PROKAR_LIPOPROTEIN"/>
    <property type="match status" value="1"/>
</dbReference>
<evidence type="ECO:0000313" key="3">
    <source>
        <dbReference type="Proteomes" id="UP000297318"/>
    </source>
</evidence>
<dbReference type="Pfam" id="PF02104">
    <property type="entry name" value="SURF1"/>
    <property type="match status" value="1"/>
</dbReference>
<accession>A0A4Z1E179</accession>
<dbReference type="PROSITE" id="PS50895">
    <property type="entry name" value="SURF1"/>
    <property type="match status" value="1"/>
</dbReference>
<feature type="transmembrane region" description="Helical" evidence="1">
    <location>
        <begin position="6"/>
        <end position="28"/>
    </location>
</feature>
<sequence length="296" mass="31468">MNDARLRAVGIVLLIAMGSVACGFLGLWQLHRHQERVAQVDVIESNFDAAPVPLAEVMPGDALDPARVWQPVEITGTWIESSGVQLRNRPVQDANASHALALFLTDEAPARALVVDRGWWRQTSVVPDGALDVPTDGSTTITVRLRAEEPLDERSNPVGEVFRVHPPSVVEQSGLDAADLGGALVTNAYGMIADPRPSGVLGSLPEPDTSLRSHLSYALQWWFFGAALPVAAVVLKRRIDADAAEARAAAEGGGATAVPARRRRATMADEEDAILDAAEAAEAAASSERLQRTGPS</sequence>
<evidence type="ECO:0000256" key="1">
    <source>
        <dbReference type="RuleBase" id="RU363076"/>
    </source>
</evidence>
<keyword evidence="1" id="KW-0472">Membrane</keyword>
<keyword evidence="1" id="KW-1133">Transmembrane helix</keyword>
<reference evidence="2 3" key="1">
    <citation type="submission" date="2018-11" db="EMBL/GenBank/DDBJ databases">
        <title>Complete genome sequencing of the Actinobacteria Serinibacter sp. K3-2.</title>
        <authorList>
            <person name="Rakitin A.L."/>
            <person name="Beletsky A.V."/>
            <person name="Mardanov A.V."/>
            <person name="Ravin N.V."/>
            <person name="Gromova A.S."/>
            <person name="Filippova S.N."/>
            <person name="Gal'Chenko V.F."/>
        </authorList>
    </citation>
    <scope>NUCLEOTIDE SEQUENCE [LARGE SCALE GENOMIC DNA]</scope>
    <source>
        <strain evidence="2 3">K3-2</strain>
    </source>
</reference>
<comment type="subcellular location">
    <subcellularLocation>
        <location evidence="1">Cell membrane</location>
        <topology evidence="1">Multi-pass membrane protein</topology>
    </subcellularLocation>
</comment>
<dbReference type="RefSeq" id="WP_135850035.1">
    <property type="nucleotide sequence ID" value="NZ_RHPJ01000003.1"/>
</dbReference>
<name>A0A4Z1E179_9MICO</name>